<keyword evidence="11" id="KW-0539">Nucleus</keyword>
<keyword evidence="4" id="KW-0158">Chromosome</keyword>
<feature type="coiled-coil region" evidence="14">
    <location>
        <begin position="172"/>
        <end position="199"/>
    </location>
</feature>
<dbReference type="InterPro" id="IPR044227">
    <property type="entry name" value="TONSOKU"/>
</dbReference>
<organism evidence="16 17">
    <name type="scientific">Citrus x changshan-huyou</name>
    <dbReference type="NCBI Taxonomy" id="2935761"/>
    <lineage>
        <taxon>Eukaryota</taxon>
        <taxon>Viridiplantae</taxon>
        <taxon>Streptophyta</taxon>
        <taxon>Embryophyta</taxon>
        <taxon>Tracheophyta</taxon>
        <taxon>Spermatophyta</taxon>
        <taxon>Magnoliopsida</taxon>
        <taxon>eudicotyledons</taxon>
        <taxon>Gunneridae</taxon>
        <taxon>Pentapetalae</taxon>
        <taxon>rosids</taxon>
        <taxon>malvids</taxon>
        <taxon>Sapindales</taxon>
        <taxon>Rutaceae</taxon>
        <taxon>Aurantioideae</taxon>
        <taxon>Citrus</taxon>
    </lineage>
</organism>
<evidence type="ECO:0000256" key="7">
    <source>
        <dbReference type="ARBA" id="ARBA00022763"/>
    </source>
</evidence>
<proteinExistence type="inferred from homology"/>
<dbReference type="Pfam" id="PF13424">
    <property type="entry name" value="TPR_12"/>
    <property type="match status" value="1"/>
</dbReference>
<keyword evidence="10" id="KW-0234">DNA repair</keyword>
<dbReference type="PROSITE" id="PS50293">
    <property type="entry name" value="TPR_REGION"/>
    <property type="match status" value="1"/>
</dbReference>
<dbReference type="FunFam" id="1.25.40.10:FF:000961">
    <property type="entry name" value="Protein TONSOKU"/>
    <property type="match status" value="1"/>
</dbReference>
<evidence type="ECO:0000256" key="13">
    <source>
        <dbReference type="PROSITE-ProRule" id="PRU00339"/>
    </source>
</evidence>
<dbReference type="GO" id="GO:0040029">
    <property type="term" value="P:epigenetic regulation of gene expression"/>
    <property type="evidence" value="ECO:0007669"/>
    <property type="project" value="InterPro"/>
</dbReference>
<dbReference type="GO" id="GO:0072423">
    <property type="term" value="P:response to DNA damage checkpoint signaling"/>
    <property type="evidence" value="ECO:0007669"/>
    <property type="project" value="InterPro"/>
</dbReference>
<evidence type="ECO:0000256" key="14">
    <source>
        <dbReference type="SAM" id="Coils"/>
    </source>
</evidence>
<feature type="repeat" description="TPR" evidence="13">
    <location>
        <begin position="419"/>
        <end position="452"/>
    </location>
</feature>
<dbReference type="SUPFAM" id="SSF81901">
    <property type="entry name" value="HCP-like"/>
    <property type="match status" value="1"/>
</dbReference>
<evidence type="ECO:0000256" key="8">
    <source>
        <dbReference type="ARBA" id="ARBA00022803"/>
    </source>
</evidence>
<evidence type="ECO:0000256" key="10">
    <source>
        <dbReference type="ARBA" id="ARBA00023204"/>
    </source>
</evidence>
<evidence type="ECO:0000256" key="12">
    <source>
        <dbReference type="ARBA" id="ARBA00069409"/>
    </source>
</evidence>
<evidence type="ECO:0000256" key="4">
    <source>
        <dbReference type="ARBA" id="ARBA00022454"/>
    </source>
</evidence>
<dbReference type="GO" id="GO:0042393">
    <property type="term" value="F:histone binding"/>
    <property type="evidence" value="ECO:0007669"/>
    <property type="project" value="UniProtKB-ARBA"/>
</dbReference>
<dbReference type="PANTHER" id="PTHR47684">
    <property type="entry name" value="PROTEIN TONSOKU"/>
    <property type="match status" value="1"/>
</dbReference>
<gene>
    <name evidence="16" type="ORF">WN944_023304</name>
</gene>
<comment type="similarity">
    <text evidence="3">Belongs to the Tonsoku family.</text>
</comment>
<protein>
    <recommendedName>
        <fullName evidence="12">Protein TONSOKU</fullName>
    </recommendedName>
</protein>
<dbReference type="InterPro" id="IPR032675">
    <property type="entry name" value="LRR_dom_sf"/>
</dbReference>
<dbReference type="GO" id="GO:0005694">
    <property type="term" value="C:chromosome"/>
    <property type="evidence" value="ECO:0007669"/>
    <property type="project" value="UniProtKB-SubCell"/>
</dbReference>
<comment type="caution">
    <text evidence="16">The sequence shown here is derived from an EMBL/GenBank/DDBJ whole genome shotgun (WGS) entry which is preliminary data.</text>
</comment>
<dbReference type="SUPFAM" id="SSF52047">
    <property type="entry name" value="RNI-like"/>
    <property type="match status" value="1"/>
</dbReference>
<reference evidence="16 17" key="1">
    <citation type="submission" date="2024-05" db="EMBL/GenBank/DDBJ databases">
        <title>Haplotype-resolved chromosome-level genome assembly of Huyou (Citrus changshanensis).</title>
        <authorList>
            <person name="Miao C."/>
            <person name="Chen W."/>
            <person name="Wu Y."/>
            <person name="Wang L."/>
            <person name="Zhao S."/>
            <person name="Grierson D."/>
            <person name="Xu C."/>
            <person name="Chen K."/>
        </authorList>
    </citation>
    <scope>NUCLEOTIDE SEQUENCE [LARGE SCALE GENOMIC DNA]</scope>
    <source>
        <strain evidence="16">01-14</strain>
        <tissue evidence="16">Leaf</tissue>
    </source>
</reference>
<keyword evidence="8 13" id="KW-0802">TPR repeat</keyword>
<dbReference type="SMART" id="SM00028">
    <property type="entry name" value="TPR"/>
    <property type="match status" value="6"/>
</dbReference>
<evidence type="ECO:0000256" key="11">
    <source>
        <dbReference type="ARBA" id="ARBA00023242"/>
    </source>
</evidence>
<evidence type="ECO:0000256" key="6">
    <source>
        <dbReference type="ARBA" id="ARBA00022737"/>
    </source>
</evidence>
<dbReference type="GO" id="GO:0009933">
    <property type="term" value="P:meristem structural organization"/>
    <property type="evidence" value="ECO:0007669"/>
    <property type="project" value="InterPro"/>
</dbReference>
<dbReference type="PANTHER" id="PTHR47684:SF1">
    <property type="entry name" value="PROTEIN TONSOKU"/>
    <property type="match status" value="1"/>
</dbReference>
<dbReference type="EMBL" id="JBCGBO010000001">
    <property type="protein sequence ID" value="KAK9230337.1"/>
    <property type="molecule type" value="Genomic_DNA"/>
</dbReference>
<name>A0AAP0QWV8_9ROSI</name>
<dbReference type="SMART" id="SM00368">
    <property type="entry name" value="LRR_RI"/>
    <property type="match status" value="8"/>
</dbReference>
<dbReference type="InterPro" id="IPR011990">
    <property type="entry name" value="TPR-like_helical_dom_sf"/>
</dbReference>
<evidence type="ECO:0000256" key="1">
    <source>
        <dbReference type="ARBA" id="ARBA00004286"/>
    </source>
</evidence>
<dbReference type="GO" id="GO:0005654">
    <property type="term" value="C:nucleoplasm"/>
    <property type="evidence" value="ECO:0007669"/>
    <property type="project" value="UniProtKB-SubCell"/>
</dbReference>
<keyword evidence="14" id="KW-0175">Coiled coil</keyword>
<keyword evidence="7" id="KW-0227">DNA damage</keyword>
<evidence type="ECO:0000256" key="5">
    <source>
        <dbReference type="ARBA" id="ARBA00022614"/>
    </source>
</evidence>
<evidence type="ECO:0000313" key="17">
    <source>
        <dbReference type="Proteomes" id="UP001428341"/>
    </source>
</evidence>
<evidence type="ECO:0000256" key="15">
    <source>
        <dbReference type="SAM" id="MobiDB-lite"/>
    </source>
</evidence>
<dbReference type="InterPro" id="IPR019734">
    <property type="entry name" value="TPR_rpt"/>
</dbReference>
<dbReference type="PROSITE" id="PS50005">
    <property type="entry name" value="TPR"/>
    <property type="match status" value="1"/>
</dbReference>
<dbReference type="Pfam" id="PF13181">
    <property type="entry name" value="TPR_8"/>
    <property type="match status" value="1"/>
</dbReference>
<feature type="region of interest" description="Disordered" evidence="15">
    <location>
        <begin position="744"/>
        <end position="775"/>
    </location>
</feature>
<evidence type="ECO:0000256" key="3">
    <source>
        <dbReference type="ARBA" id="ARBA00010999"/>
    </source>
</evidence>
<keyword evidence="5" id="KW-0433">Leucine-rich repeat</keyword>
<dbReference type="SUPFAM" id="SSF48452">
    <property type="entry name" value="TPR-like"/>
    <property type="match status" value="2"/>
</dbReference>
<feature type="coiled-coil region" evidence="14">
    <location>
        <begin position="462"/>
        <end position="499"/>
    </location>
</feature>
<dbReference type="Gene3D" id="1.25.40.10">
    <property type="entry name" value="Tetratricopeptide repeat domain"/>
    <property type="match status" value="3"/>
</dbReference>
<feature type="coiled-coil region" evidence="14">
    <location>
        <begin position="335"/>
        <end position="369"/>
    </location>
</feature>
<keyword evidence="17" id="KW-1185">Reference proteome</keyword>
<comment type="subcellular location">
    <subcellularLocation>
        <location evidence="1">Chromosome</location>
    </subcellularLocation>
    <subcellularLocation>
        <location evidence="2">Nucleus</location>
        <location evidence="2">Nucleoplasm</location>
    </subcellularLocation>
</comment>
<dbReference type="Gene3D" id="3.80.10.10">
    <property type="entry name" value="Ribonuclease Inhibitor"/>
    <property type="match status" value="1"/>
</dbReference>
<evidence type="ECO:0000256" key="2">
    <source>
        <dbReference type="ARBA" id="ARBA00004642"/>
    </source>
</evidence>
<keyword evidence="9" id="KW-0156">Chromatin regulator</keyword>
<dbReference type="FunFam" id="3.80.10.10:FF:000500">
    <property type="entry name" value="Protein TONSOKU"/>
    <property type="match status" value="1"/>
</dbReference>
<keyword evidence="6" id="KW-0677">Repeat</keyword>
<accession>A0AAP0QWV8</accession>
<evidence type="ECO:0000313" key="16">
    <source>
        <dbReference type="EMBL" id="KAK9230337.1"/>
    </source>
</evidence>
<evidence type="ECO:0000256" key="9">
    <source>
        <dbReference type="ARBA" id="ARBA00022853"/>
    </source>
</evidence>
<dbReference type="Proteomes" id="UP001428341">
    <property type="component" value="Unassembled WGS sequence"/>
</dbReference>
<feature type="compositionally biased region" description="Polar residues" evidence="15">
    <location>
        <begin position="758"/>
        <end position="768"/>
    </location>
</feature>
<dbReference type="GO" id="GO:0006281">
    <property type="term" value="P:DNA repair"/>
    <property type="evidence" value="ECO:0007669"/>
    <property type="project" value="UniProtKB-KW"/>
</dbReference>
<sequence length="1483" mass="166608">MDLTTIFDYVYGTSDLHDSEDGCGSFYNNSDDGHGLFYYDSDDGYTSPYVDDLKDEYDSFSEFEGGYSSLDGHDDFERGYINAHDHDDSEGGYNPSDDRDDFESGCFSFDDHDGYLSGYNSFDHLEDFEDGYLSGYNSFDHLEDFEDGCGLFSYDFEDGAESESESNSVIAMGRDEMQMSEAKRAYRSAKEEGNRQEEARWANVIGDILKNKGEYVEALKWFRIDYDVSVKYLPEKHLLPTCQSLGEVYLRLEHFKDALIYQKKHLELAKDASDLVEQQRACTQLGRTYYEMFLRSDDDHYSIRNAKKYFKSAMKLAQTLKENPAISRSSFLKEYIDAHNNIGMLQMELDNLEEAKKLLIRGLEICNEEEVSEDDDGRSRLHHNLGNVYMELRMWDKSREHIEQDIIICKKIEHCQGEAKGYINLGELHYRVQKYDEAILCYQKALKLAQSMEDEDALASQIDQNIETVKKAIEVMDELKKEEQNLKKLTRNMIIAKGTSQERKSLLQQNASLDRLIEKSSMIFAWLKHCEYAKRKKRIASELCDKGKLSDSFLVIGESYQKLRKFNKAIKWYTKSWEMYKSIGNLEGQALAKVNMGNVLDSNGDWAGALDAFQEGYRIAVEANLPSVQLSALENMHYSHMIRFDNIEEARRLQHEIDKLKESKSEDLEAYDVARDCCSETDTEGNDHLPDVRSSACFPAEMSKSDSGRSKTLAGLEEVEDDEPLISFLRSSERLPKLKRAYVEKQNIPTEPRELTPKTLSKSTNSQQTGGGRKRIRVVLSDDEGDIDNEEGLKGRLQKCPVEGVATFDAINSKSGSASPAHKFQDVPAADFKCTNSSENPINVEESTCSHKFTSSNPTNQYGNAIRCTGKVFIASDVNDDQCVTFRIDDDLIHLEVHSCICDDKLDIESLKVELACLYYLQLPKEKISKGLLPIIQHMKYGGRSLESFDAFKDQLGKDIIEVSIDGWVQKRLMKLYIECCKELSEAPNMKLLKKLYISEVEDEVIVSECELQDISVTPLLNALHTHKTVALLDLSHNLLGNGTMEKLQQFFISSCQNYVDLTLDLHCNRFGPTTLFQICECPVLFTRLGVLNLSGNRLTDACGSYLSTILKNCKVLYSLNIENCSITSRTIQKVADALGAESTLAQLCIGYNSPVTGNAITNLLVKLDTLKSFSELNLNGLKLSKPVVDRLCQLAKTSCLTHLMLGCTNLGNDGSLQLVESLFSRAQESVKLDLSYCGLESTCIHKFTASVSLVHGILELNLGGNPIMKEGANALASLLMNPQCCLKVLVLSKCQLGLAGVLQLIKALSENDSLEELNLADNASKELTLQQNLSSVNSENLQPALKTSDCVSKEVDTDQQGLCAMNTDCNDLEVADSEDDKIRVENAASGFDNSCTSSCQKNSSFECQFIQELSSAIGMAKPLQLLDLSNNGFSTQAVKTLYSAWSSRSGAGPTWKHIKEQIIHFSVEGNKCCRVKPCCRKN</sequence>